<dbReference type="EC" id="4.2.1.96" evidence="4"/>
<dbReference type="CDD" id="cd00913">
    <property type="entry name" value="PCD_DCoH_subfamily_a"/>
    <property type="match status" value="1"/>
</dbReference>
<sequence>MGLADKACQSLPKGSPPLDKQQAAELHKAISDWALNEAEQTLTREFKFKNFYQTIEFVNAVAWIANQQDHHPDLEVSYNRCQITFTTHSVGGLSENDFICAARVDALFD</sequence>
<evidence type="ECO:0000313" key="6">
    <source>
        <dbReference type="EMBL" id="TDY00002.1"/>
    </source>
</evidence>
<dbReference type="EMBL" id="SOQX01000006">
    <property type="protein sequence ID" value="TDY00002.1"/>
    <property type="molecule type" value="Genomic_DNA"/>
</dbReference>
<evidence type="ECO:0000256" key="2">
    <source>
        <dbReference type="ARBA" id="ARBA00006472"/>
    </source>
</evidence>
<evidence type="ECO:0000256" key="4">
    <source>
        <dbReference type="HAMAP-Rule" id="MF_00434"/>
    </source>
</evidence>
<dbReference type="InterPro" id="IPR036428">
    <property type="entry name" value="PCD_sf"/>
</dbReference>
<dbReference type="Pfam" id="PF01329">
    <property type="entry name" value="Pterin_4a"/>
    <property type="match status" value="1"/>
</dbReference>
<evidence type="ECO:0000313" key="7">
    <source>
        <dbReference type="Proteomes" id="UP000294914"/>
    </source>
</evidence>
<evidence type="ECO:0000256" key="5">
    <source>
        <dbReference type="SAM" id="MobiDB-lite"/>
    </source>
</evidence>
<proteinExistence type="inferred from homology"/>
<comment type="caution">
    <text evidence="6">The sequence shown here is derived from an EMBL/GenBank/DDBJ whole genome shotgun (WGS) entry which is preliminary data.</text>
</comment>
<gene>
    <name evidence="6" type="ORF">EDC23_2163</name>
</gene>
<dbReference type="AlphaFoldDB" id="A0A4R8IHC6"/>
<dbReference type="PANTHER" id="PTHR12599:SF0">
    <property type="entry name" value="PTERIN-4-ALPHA-CARBINOLAMINE DEHYDRATASE"/>
    <property type="match status" value="1"/>
</dbReference>
<dbReference type="HAMAP" id="MF_00434">
    <property type="entry name" value="Pterin_4_alpha"/>
    <property type="match status" value="1"/>
</dbReference>
<reference evidence="6 7" key="1">
    <citation type="submission" date="2019-03" db="EMBL/GenBank/DDBJ databases">
        <title>Genomic Encyclopedia of Type Strains, Phase IV (KMG-IV): sequencing the most valuable type-strain genomes for metagenomic binning, comparative biology and taxonomic classification.</title>
        <authorList>
            <person name="Goeker M."/>
        </authorList>
    </citation>
    <scope>NUCLEOTIDE SEQUENCE [LARGE SCALE GENOMIC DNA]</scope>
    <source>
        <strain evidence="6 7">DSM 16326</strain>
    </source>
</reference>
<evidence type="ECO:0000256" key="3">
    <source>
        <dbReference type="ARBA" id="ARBA00023239"/>
    </source>
</evidence>
<dbReference type="InterPro" id="IPR001533">
    <property type="entry name" value="Pterin_deHydtase"/>
</dbReference>
<dbReference type="NCBIfam" id="NF002019">
    <property type="entry name" value="PRK00823.1-4"/>
    <property type="match status" value="1"/>
</dbReference>
<dbReference type="RefSeq" id="WP_134084383.1">
    <property type="nucleotide sequence ID" value="NZ_SOQX01000006.1"/>
</dbReference>
<organism evidence="6 7">
    <name type="scientific">Thiohalophilus thiocyanatoxydans</name>
    <dbReference type="NCBI Taxonomy" id="381308"/>
    <lineage>
        <taxon>Bacteria</taxon>
        <taxon>Pseudomonadati</taxon>
        <taxon>Pseudomonadota</taxon>
        <taxon>Gammaproteobacteria</taxon>
        <taxon>Thiohalomonadales</taxon>
        <taxon>Thiohalophilaceae</taxon>
        <taxon>Thiohalophilus</taxon>
    </lineage>
</organism>
<comment type="similarity">
    <text evidence="2 4">Belongs to the pterin-4-alpha-carbinolamine dehydratase family.</text>
</comment>
<dbReference type="OrthoDB" id="5294615at2"/>
<dbReference type="GO" id="GO:0006729">
    <property type="term" value="P:tetrahydrobiopterin biosynthetic process"/>
    <property type="evidence" value="ECO:0007669"/>
    <property type="project" value="InterPro"/>
</dbReference>
<dbReference type="PANTHER" id="PTHR12599">
    <property type="entry name" value="PTERIN-4-ALPHA-CARBINOLAMINE DEHYDRATASE"/>
    <property type="match status" value="1"/>
</dbReference>
<comment type="catalytic activity">
    <reaction evidence="1 4">
        <text>(4aS,6R)-4a-hydroxy-L-erythro-5,6,7,8-tetrahydrobiopterin = (6R)-L-erythro-6,7-dihydrobiopterin + H2O</text>
        <dbReference type="Rhea" id="RHEA:11920"/>
        <dbReference type="ChEBI" id="CHEBI:15377"/>
        <dbReference type="ChEBI" id="CHEBI:15642"/>
        <dbReference type="ChEBI" id="CHEBI:43120"/>
        <dbReference type="EC" id="4.2.1.96"/>
    </reaction>
</comment>
<dbReference type="NCBIfam" id="NF002017">
    <property type="entry name" value="PRK00823.1-2"/>
    <property type="match status" value="1"/>
</dbReference>
<feature type="region of interest" description="Disordered" evidence="5">
    <location>
        <begin position="1"/>
        <end position="21"/>
    </location>
</feature>
<accession>A0A4R8IHC6</accession>
<dbReference type="Gene3D" id="3.30.1360.20">
    <property type="entry name" value="Transcriptional coactivator/pterin dehydratase"/>
    <property type="match status" value="1"/>
</dbReference>
<dbReference type="GO" id="GO:0008124">
    <property type="term" value="F:4-alpha-hydroxytetrahydrobiopterin dehydratase activity"/>
    <property type="evidence" value="ECO:0007669"/>
    <property type="project" value="UniProtKB-UniRule"/>
</dbReference>
<dbReference type="SUPFAM" id="SSF55248">
    <property type="entry name" value="PCD-like"/>
    <property type="match status" value="1"/>
</dbReference>
<name>A0A4R8IHC6_9GAMM</name>
<keyword evidence="3 4" id="KW-0456">Lyase</keyword>
<dbReference type="Proteomes" id="UP000294914">
    <property type="component" value="Unassembled WGS sequence"/>
</dbReference>
<keyword evidence="7" id="KW-1185">Reference proteome</keyword>
<evidence type="ECO:0000256" key="1">
    <source>
        <dbReference type="ARBA" id="ARBA00001554"/>
    </source>
</evidence>
<protein>
    <recommendedName>
        <fullName evidence="4">Putative pterin-4-alpha-carbinolamine dehydratase</fullName>
        <shortName evidence="4">PHS</shortName>
        <ecNumber evidence="4">4.2.1.96</ecNumber>
    </recommendedName>
    <alternativeName>
        <fullName evidence="4">4-alpha-hydroxy-tetrahydropterin dehydratase</fullName>
    </alternativeName>
    <alternativeName>
        <fullName evidence="4">Pterin carbinolamine dehydratase</fullName>
        <shortName evidence="4">PCD</shortName>
    </alternativeName>
</protein>